<organism evidence="9">
    <name type="scientific">Salix viminalis</name>
    <name type="common">Common osier</name>
    <name type="synonym">Basket willow</name>
    <dbReference type="NCBI Taxonomy" id="40686"/>
    <lineage>
        <taxon>Eukaryota</taxon>
        <taxon>Viridiplantae</taxon>
        <taxon>Streptophyta</taxon>
        <taxon>Embryophyta</taxon>
        <taxon>Tracheophyta</taxon>
        <taxon>Spermatophyta</taxon>
        <taxon>Magnoliopsida</taxon>
        <taxon>eudicotyledons</taxon>
        <taxon>Gunneridae</taxon>
        <taxon>Pentapetalae</taxon>
        <taxon>rosids</taxon>
        <taxon>fabids</taxon>
        <taxon>Malpighiales</taxon>
        <taxon>Salicaceae</taxon>
        <taxon>Saliceae</taxon>
        <taxon>Salix</taxon>
    </lineage>
</organism>
<proteinExistence type="predicted"/>
<feature type="transmembrane region" description="Helical" evidence="7">
    <location>
        <begin position="49"/>
        <end position="70"/>
    </location>
</feature>
<evidence type="ECO:0000256" key="2">
    <source>
        <dbReference type="ARBA" id="ARBA00022448"/>
    </source>
</evidence>
<evidence type="ECO:0000259" key="8">
    <source>
        <dbReference type="Pfam" id="PF01490"/>
    </source>
</evidence>
<reference evidence="9" key="1">
    <citation type="submission" date="2019-03" db="EMBL/GenBank/DDBJ databases">
        <authorList>
            <person name="Mank J."/>
            <person name="Almeida P."/>
        </authorList>
    </citation>
    <scope>NUCLEOTIDE SEQUENCE</scope>
    <source>
        <strain evidence="9">78183</strain>
    </source>
</reference>
<evidence type="ECO:0000313" key="9">
    <source>
        <dbReference type="EMBL" id="VFU20399.1"/>
    </source>
</evidence>
<dbReference type="Pfam" id="PF01490">
    <property type="entry name" value="Aa_trans"/>
    <property type="match status" value="1"/>
</dbReference>
<name>A0A6N2K006_SALVM</name>
<evidence type="ECO:0000256" key="1">
    <source>
        <dbReference type="ARBA" id="ARBA00004370"/>
    </source>
</evidence>
<dbReference type="AlphaFoldDB" id="A0A6N2K006"/>
<dbReference type="GO" id="GO:0016020">
    <property type="term" value="C:membrane"/>
    <property type="evidence" value="ECO:0007669"/>
    <property type="project" value="UniProtKB-SubCell"/>
</dbReference>
<accession>A0A6N2K006</accession>
<feature type="domain" description="Amino acid transporter transmembrane" evidence="8">
    <location>
        <begin position="2"/>
        <end position="77"/>
    </location>
</feature>
<keyword evidence="4" id="KW-0029">Amino-acid transport</keyword>
<evidence type="ECO:0000256" key="3">
    <source>
        <dbReference type="ARBA" id="ARBA00022692"/>
    </source>
</evidence>
<dbReference type="InterPro" id="IPR013057">
    <property type="entry name" value="AA_transpt_TM"/>
</dbReference>
<sequence>MIFCGFMAAMLPFFGDINGVVGAVGFIPLDFVLPMLLYNMTYKPPRSSLTYWVNLSIMVVFSGAGLMGAFSSVRKLILDAGNEDLASFFVEKTLSWMQEHTLFQQKLETDNHLEYNTSVSIHLITCNIDSKECFSFSAARAPTSQNFARDK</sequence>
<gene>
    <name evidence="9" type="ORF">SVIM_LOCUS5235</name>
</gene>
<evidence type="ECO:0000256" key="7">
    <source>
        <dbReference type="SAM" id="Phobius"/>
    </source>
</evidence>
<dbReference type="EMBL" id="CAADRP010000001">
    <property type="protein sequence ID" value="VFU20399.1"/>
    <property type="molecule type" value="Genomic_DNA"/>
</dbReference>
<keyword evidence="3 7" id="KW-0812">Transmembrane</keyword>
<keyword evidence="2" id="KW-0813">Transport</keyword>
<evidence type="ECO:0000256" key="5">
    <source>
        <dbReference type="ARBA" id="ARBA00022989"/>
    </source>
</evidence>
<keyword evidence="5 7" id="KW-1133">Transmembrane helix</keyword>
<evidence type="ECO:0000256" key="4">
    <source>
        <dbReference type="ARBA" id="ARBA00022970"/>
    </source>
</evidence>
<comment type="subcellular location">
    <subcellularLocation>
        <location evidence="1">Membrane</location>
    </subcellularLocation>
</comment>
<evidence type="ECO:0000256" key="6">
    <source>
        <dbReference type="ARBA" id="ARBA00023136"/>
    </source>
</evidence>
<dbReference type="GO" id="GO:0006865">
    <property type="term" value="P:amino acid transport"/>
    <property type="evidence" value="ECO:0007669"/>
    <property type="project" value="UniProtKB-KW"/>
</dbReference>
<keyword evidence="6 7" id="KW-0472">Membrane</keyword>
<protein>
    <recommendedName>
        <fullName evidence="8">Amino acid transporter transmembrane domain-containing protein</fullName>
    </recommendedName>
</protein>